<protein>
    <submittedName>
        <fullName evidence="1">Bifunctional UDP-N-acetylmuramoyl-tripeptide:D-alanyl-D-alanine ligase/alanine racemase</fullName>
    </submittedName>
</protein>
<evidence type="ECO:0000313" key="2">
    <source>
        <dbReference type="Proteomes" id="UP000826212"/>
    </source>
</evidence>
<name>A0AC61NMN9_9BACT</name>
<organism evidence="1 2">
    <name type="scientific">Halosquirtibacter laminarini</name>
    <dbReference type="NCBI Taxonomy" id="3374600"/>
    <lineage>
        <taxon>Bacteria</taxon>
        <taxon>Pseudomonadati</taxon>
        <taxon>Bacteroidota</taxon>
        <taxon>Bacteroidia</taxon>
        <taxon>Marinilabiliales</taxon>
        <taxon>Prolixibacteraceae</taxon>
        <taxon>Halosquirtibacter</taxon>
    </lineage>
</organism>
<evidence type="ECO:0000313" key="1">
    <source>
        <dbReference type="EMBL" id="QZE13445.1"/>
    </source>
</evidence>
<dbReference type="EMBL" id="CP081303">
    <property type="protein sequence ID" value="QZE13445.1"/>
    <property type="molecule type" value="Genomic_DNA"/>
</dbReference>
<sequence>MNYPLRHLVSLLDCTLNRSDIDDILITNMAIDTRSLGDTVNTLFVCLKGTKSDGHNFIKSAVALGVRVFLVKEFPREVYTEAILFIKVEDVLRSMQKIASDHRYHFSIPVVGITGSNGKTQVKEWIYQVLFRTCNIVKSPRSFNSQIGVPLSVQFLDASHELALFEAGISLPHEMGFLEKIISPTLGILTHMGDAHLSNFESRKVLLNEKLNLFQHVEKLLFCDSQAWVKDLVSKQISERSRLFVISYEDDLADVFIKSVIGVEECTTIELIYKQKGYLFSIPFTDEASVENAILSASFILYMDLWDKKISERFKLLERISLRLELKDGLHASTIIDDSYNSDLLSLRVALNYQDQNNKEGQNKVLVLSDLSQQRDDDEADIYHEISMLLAHHDIMQLYAVGPRLYHYRNLFKTINSKFYLETDQLIKDIPNLHIAGNSVLIKGTRSFKLEEFSYQIQEKTHQTYLEINLDAMRENLLYYRSLLEDDTKVMAMVKASSYGSGSIEVAHLLQRSGIDYLAVAIADEGIELRKANITTPIIVMNPEKHAFELMLEYNLEPNIYDLSLLREFAVAVAKSEKSKVDIHLKFDTGMRRLGFDKISDIELLGTLIPSFACLKVKSVFTHLSVSDTIGEEHFTKQQLDQFELFASILGDKLGYSFYRHALNTAGIERFVDHQYDMVRLGLGLYGVSFFKQSSLTEVMTLKTQVSQIKSVDPEDTIGYGRHGRRNSSGKIAVLPIGYADGFHRKLGNGNHSVLIKGGYAPTIGNICMDMCMVDITNVPDVSIGDEVVVFGPNHSIHHISDSLETIPYEVMTGIGPRVKKIYFSEM</sequence>
<keyword evidence="2" id="KW-1185">Reference proteome</keyword>
<proteinExistence type="predicted"/>
<accession>A0AC61NMN9</accession>
<dbReference type="Proteomes" id="UP000826212">
    <property type="component" value="Chromosome"/>
</dbReference>
<reference evidence="1" key="1">
    <citation type="submission" date="2021-08" db="EMBL/GenBank/DDBJ databases">
        <title>Novel anaerobic bacterium isolated from sea squirt in East Sea, Republic of Korea.</title>
        <authorList>
            <person name="Nguyen T.H."/>
            <person name="Li Z."/>
            <person name="Lee Y.-J."/>
            <person name="Ko J."/>
            <person name="Kim S.-G."/>
        </authorList>
    </citation>
    <scope>NUCLEOTIDE SEQUENCE</scope>
    <source>
        <strain evidence="1">KCTC 25031</strain>
    </source>
</reference>
<keyword evidence="1" id="KW-0436">Ligase</keyword>
<gene>
    <name evidence="1" type="ORF">K4L44_12755</name>
</gene>